<comment type="similarity">
    <text evidence="1">Belongs to the LysR transcriptional regulatory family.</text>
</comment>
<dbReference type="RefSeq" id="WP_095552277.1">
    <property type="nucleotide sequence ID" value="NZ_NSJE01000015.1"/>
</dbReference>
<evidence type="ECO:0000256" key="3">
    <source>
        <dbReference type="ARBA" id="ARBA00023125"/>
    </source>
</evidence>
<dbReference type="InterPro" id="IPR036390">
    <property type="entry name" value="WH_DNA-bd_sf"/>
</dbReference>
<dbReference type="PROSITE" id="PS50931">
    <property type="entry name" value="HTH_LYSR"/>
    <property type="match status" value="1"/>
</dbReference>
<dbReference type="InterPro" id="IPR058163">
    <property type="entry name" value="LysR-type_TF_proteobact-type"/>
</dbReference>
<keyword evidence="4" id="KW-0804">Transcription</keyword>
<feature type="domain" description="HTH lysR-type" evidence="5">
    <location>
        <begin position="1"/>
        <end position="59"/>
    </location>
</feature>
<dbReference type="InterPro" id="IPR005119">
    <property type="entry name" value="LysR_subst-bd"/>
</dbReference>
<keyword evidence="3" id="KW-0238">DNA-binding</keyword>
<evidence type="ECO:0000256" key="4">
    <source>
        <dbReference type="ARBA" id="ARBA00023163"/>
    </source>
</evidence>
<dbReference type="AlphaFoldDB" id="A0A2A2AX62"/>
<organism evidence="6 7">
    <name type="scientific">Vandammella animalimorsus</name>
    <dbReference type="NCBI Taxonomy" id="2029117"/>
    <lineage>
        <taxon>Bacteria</taxon>
        <taxon>Pseudomonadati</taxon>
        <taxon>Pseudomonadota</taxon>
        <taxon>Betaproteobacteria</taxon>
        <taxon>Burkholderiales</taxon>
        <taxon>Comamonadaceae</taxon>
        <taxon>Vandammella</taxon>
    </lineage>
</organism>
<dbReference type="SUPFAM" id="SSF53850">
    <property type="entry name" value="Periplasmic binding protein-like II"/>
    <property type="match status" value="1"/>
</dbReference>
<name>A0A2A2AX62_9BURK</name>
<evidence type="ECO:0000313" key="7">
    <source>
        <dbReference type="Proteomes" id="UP000218439"/>
    </source>
</evidence>
<dbReference type="Gene3D" id="1.10.10.10">
    <property type="entry name" value="Winged helix-like DNA-binding domain superfamily/Winged helix DNA-binding domain"/>
    <property type="match status" value="1"/>
</dbReference>
<dbReference type="Pfam" id="PF00126">
    <property type="entry name" value="HTH_1"/>
    <property type="match status" value="1"/>
</dbReference>
<proteinExistence type="inferred from homology"/>
<evidence type="ECO:0000256" key="1">
    <source>
        <dbReference type="ARBA" id="ARBA00009437"/>
    </source>
</evidence>
<comment type="caution">
    <text evidence="6">The sequence shown here is derived from an EMBL/GenBank/DDBJ whole genome shotgun (WGS) entry which is preliminary data.</text>
</comment>
<dbReference type="FunFam" id="1.10.10.10:FF:000001">
    <property type="entry name" value="LysR family transcriptional regulator"/>
    <property type="match status" value="1"/>
</dbReference>
<evidence type="ECO:0000259" key="5">
    <source>
        <dbReference type="PROSITE" id="PS50931"/>
    </source>
</evidence>
<dbReference type="InterPro" id="IPR000847">
    <property type="entry name" value="LysR_HTH_N"/>
</dbReference>
<dbReference type="PANTHER" id="PTHR30537:SF5">
    <property type="entry name" value="HTH-TYPE TRANSCRIPTIONAL ACTIVATOR TTDR-RELATED"/>
    <property type="match status" value="1"/>
</dbReference>
<dbReference type="SUPFAM" id="SSF46785">
    <property type="entry name" value="Winged helix' DNA-binding domain"/>
    <property type="match status" value="1"/>
</dbReference>
<dbReference type="Pfam" id="PF03466">
    <property type="entry name" value="LysR_substrate"/>
    <property type="match status" value="1"/>
</dbReference>
<accession>A0A2A2AX62</accession>
<sequence>MDRLQNIETFVRVAATRNFTEAARQLRVARSVVTTRIQQLEAHVGAPLFFRSTRNVQLTQIGHAFLGECTELVAKANELIDQMRDVYDNPQGTLKIHAATGFVQGHFAPVISDFQQAYPGIHIDLGVGDELIDLVKSGVDCAMQIHPVTSLDLVSRPLFPIRRFFCATPKYLAQHGAPQEPQDLHQHRIAYYSRYASRDKWAFYRNGQESTLTIAPALLTNSVHLLYNFALEHSAIVCLPTFVAWPALLDGRLKIVLPHDLLKPLTLAAVFSPTSRNAVKLKLFLDYVTARFPHLPSWDAQLLASGVIPEEIIEA</sequence>
<dbReference type="CDD" id="cd08422">
    <property type="entry name" value="PBP2_CrgA_like"/>
    <property type="match status" value="1"/>
</dbReference>
<evidence type="ECO:0000256" key="2">
    <source>
        <dbReference type="ARBA" id="ARBA00023015"/>
    </source>
</evidence>
<protein>
    <submittedName>
        <fullName evidence="6">LysR family transcriptional regulator</fullName>
    </submittedName>
</protein>
<reference evidence="6 7" key="1">
    <citation type="submission" date="2017-08" db="EMBL/GenBank/DDBJ databases">
        <title>WGS of Clinical strains of the CDC Group NO-1 linked to zoonotic infections in humans.</title>
        <authorList>
            <person name="Bernier A.-M."/>
            <person name="Bernard K."/>
        </authorList>
    </citation>
    <scope>NUCLEOTIDE SEQUENCE [LARGE SCALE GENOMIC DNA]</scope>
    <source>
        <strain evidence="6 7">NML120219</strain>
    </source>
</reference>
<dbReference type="GO" id="GO:0003677">
    <property type="term" value="F:DNA binding"/>
    <property type="evidence" value="ECO:0007669"/>
    <property type="project" value="UniProtKB-KW"/>
</dbReference>
<dbReference type="GO" id="GO:0003700">
    <property type="term" value="F:DNA-binding transcription factor activity"/>
    <property type="evidence" value="ECO:0007669"/>
    <property type="project" value="InterPro"/>
</dbReference>
<evidence type="ECO:0000313" key="6">
    <source>
        <dbReference type="EMBL" id="PAT42331.1"/>
    </source>
</evidence>
<gene>
    <name evidence="6" type="ORF">CK621_09925</name>
</gene>
<dbReference type="Gene3D" id="3.40.190.290">
    <property type="match status" value="1"/>
</dbReference>
<keyword evidence="2" id="KW-0805">Transcription regulation</keyword>
<dbReference type="InterPro" id="IPR036388">
    <property type="entry name" value="WH-like_DNA-bd_sf"/>
</dbReference>
<dbReference type="PANTHER" id="PTHR30537">
    <property type="entry name" value="HTH-TYPE TRANSCRIPTIONAL REGULATOR"/>
    <property type="match status" value="1"/>
</dbReference>
<dbReference type="Proteomes" id="UP000218439">
    <property type="component" value="Unassembled WGS sequence"/>
</dbReference>
<dbReference type="EMBL" id="NSJE01000015">
    <property type="protein sequence ID" value="PAT42331.1"/>
    <property type="molecule type" value="Genomic_DNA"/>
</dbReference>